<evidence type="ECO:0000256" key="5">
    <source>
        <dbReference type="ARBA" id="ARBA00023239"/>
    </source>
</evidence>
<dbReference type="Pfam" id="PF00282">
    <property type="entry name" value="Pyridoxal_deC"/>
    <property type="match status" value="1"/>
</dbReference>
<dbReference type="RefSeq" id="WP_163282913.1">
    <property type="nucleotide sequence ID" value="NZ_JAAGVY010000002.1"/>
</dbReference>
<dbReference type="PANTHER" id="PTHR45677">
    <property type="entry name" value="GLUTAMATE DECARBOXYLASE-RELATED"/>
    <property type="match status" value="1"/>
</dbReference>
<dbReference type="SUPFAM" id="SSF53383">
    <property type="entry name" value="PLP-dependent transferases"/>
    <property type="match status" value="1"/>
</dbReference>
<evidence type="ECO:0000256" key="6">
    <source>
        <dbReference type="PIRSR" id="PIRSR602129-50"/>
    </source>
</evidence>
<dbReference type="InterPro" id="IPR015424">
    <property type="entry name" value="PyrdxlP-dep_Trfase"/>
</dbReference>
<name>A0A7K3WKL4_9FLAO</name>
<dbReference type="Gene3D" id="3.40.640.10">
    <property type="entry name" value="Type I PLP-dependent aspartate aminotransferase-like (Major domain)"/>
    <property type="match status" value="1"/>
</dbReference>
<dbReference type="GO" id="GO:0005737">
    <property type="term" value="C:cytoplasm"/>
    <property type="evidence" value="ECO:0007669"/>
    <property type="project" value="TreeGrafter"/>
</dbReference>
<dbReference type="Gene3D" id="3.90.1150.170">
    <property type="match status" value="1"/>
</dbReference>
<dbReference type="AlphaFoldDB" id="A0A7K3WKL4"/>
<dbReference type="InterPro" id="IPR021115">
    <property type="entry name" value="Pyridoxal-P_BS"/>
</dbReference>
<sequence length="483" mass="54090">MKNNTTDKAVLAKVFDLMNDWILESQNPDTPVIDYHKPEELQKILKLNISPEGANIDEILVEIQKYLKYAVKTGHPAYLNQLFGGFNFPAFLGELVTALTNTSMYTYEVAPVATLMEKALMEKMIGYTGWKSGTGSLLTGGSNTNMVAMLLARNVKFDGSKMNGIPSGVRPAVLVSERSHFSMLKGANTIGIGQNAVIKVPVDENGRMRGTAVQNAFNKAVADGYTPFILCTTAGTTETGSFDAINEVSDFAQTNNLWHHVDGSWGGSSIISKKYQHLFLGLEKADSFSWNPHKLMNIPLICSALLVKGNNVMREEIQSYDSDYIYHSNDNSDYDLGPASLQCGRRVDSLKLWLAWKFYGDEGYAKRIEHLYDLAGYCTTYVENHDDLELLFPTQSLNVNFRFRTPEGIDVDAFNEALRYKLIETGDAMVNYCILPKGLSIRLVLLNPDLTQEDLDRFYNRFLNAAYLLLKQWQKPVVKVNSL</sequence>
<evidence type="ECO:0000256" key="1">
    <source>
        <dbReference type="ARBA" id="ARBA00001933"/>
    </source>
</evidence>
<comment type="cofactor">
    <cofactor evidence="1 6 7">
        <name>pyridoxal 5'-phosphate</name>
        <dbReference type="ChEBI" id="CHEBI:597326"/>
    </cofactor>
</comment>
<keyword evidence="9" id="KW-1185">Reference proteome</keyword>
<evidence type="ECO:0000313" key="9">
    <source>
        <dbReference type="Proteomes" id="UP000486602"/>
    </source>
</evidence>
<dbReference type="Proteomes" id="UP000486602">
    <property type="component" value="Unassembled WGS sequence"/>
</dbReference>
<comment type="similarity">
    <text evidence="2 7">Belongs to the group II decarboxylase family.</text>
</comment>
<accession>A0A7K3WKL4</accession>
<dbReference type="GO" id="GO:0030170">
    <property type="term" value="F:pyridoxal phosphate binding"/>
    <property type="evidence" value="ECO:0007669"/>
    <property type="project" value="InterPro"/>
</dbReference>
<reference evidence="8 9" key="1">
    <citation type="submission" date="2020-02" db="EMBL/GenBank/DDBJ databases">
        <title>Out from the shadows clarifying the taxonomy of the family Cryomorphaceae and related taxa by utilizing the GTDB taxonomic framework.</title>
        <authorList>
            <person name="Bowman J.P."/>
        </authorList>
    </citation>
    <scope>NUCLEOTIDE SEQUENCE [LARGE SCALE GENOMIC DNA]</scope>
    <source>
        <strain evidence="8 9">QSSC 1-22</strain>
    </source>
</reference>
<organism evidence="8 9">
    <name type="scientific">Cryomorpha ignava</name>
    <dbReference type="NCBI Taxonomy" id="101383"/>
    <lineage>
        <taxon>Bacteria</taxon>
        <taxon>Pseudomonadati</taxon>
        <taxon>Bacteroidota</taxon>
        <taxon>Flavobacteriia</taxon>
        <taxon>Flavobacteriales</taxon>
        <taxon>Cryomorphaceae</taxon>
        <taxon>Cryomorpha</taxon>
    </lineage>
</organism>
<evidence type="ECO:0000256" key="2">
    <source>
        <dbReference type="ARBA" id="ARBA00009533"/>
    </source>
</evidence>
<dbReference type="GO" id="GO:0019752">
    <property type="term" value="P:carboxylic acid metabolic process"/>
    <property type="evidence" value="ECO:0007669"/>
    <property type="project" value="InterPro"/>
</dbReference>
<dbReference type="GO" id="GO:0016831">
    <property type="term" value="F:carboxy-lyase activity"/>
    <property type="evidence" value="ECO:0007669"/>
    <property type="project" value="UniProtKB-KW"/>
</dbReference>
<dbReference type="InterPro" id="IPR015421">
    <property type="entry name" value="PyrdxlP-dep_Trfase_major"/>
</dbReference>
<proteinExistence type="inferred from homology"/>
<gene>
    <name evidence="8" type="ORF">G3O08_01550</name>
</gene>
<evidence type="ECO:0000313" key="8">
    <source>
        <dbReference type="EMBL" id="NEN22187.1"/>
    </source>
</evidence>
<dbReference type="InterPro" id="IPR002129">
    <property type="entry name" value="PyrdxlP-dep_de-COase"/>
</dbReference>
<keyword evidence="5 7" id="KW-0456">Lyase</keyword>
<dbReference type="PROSITE" id="PS00392">
    <property type="entry name" value="DDC_GAD_HDC_YDC"/>
    <property type="match status" value="1"/>
</dbReference>
<dbReference type="PANTHER" id="PTHR45677:SF8">
    <property type="entry name" value="CYSTEINE SULFINIC ACID DECARBOXYLASE"/>
    <property type="match status" value="1"/>
</dbReference>
<keyword evidence="4 6" id="KW-0663">Pyridoxal phosphate</keyword>
<evidence type="ECO:0000256" key="4">
    <source>
        <dbReference type="ARBA" id="ARBA00022898"/>
    </source>
</evidence>
<protein>
    <submittedName>
        <fullName evidence="8">Glutamate decarboxylase</fullName>
    </submittedName>
</protein>
<feature type="modified residue" description="N6-(pyridoxal phosphate)lysine" evidence="6">
    <location>
        <position position="294"/>
    </location>
</feature>
<evidence type="ECO:0000256" key="3">
    <source>
        <dbReference type="ARBA" id="ARBA00022793"/>
    </source>
</evidence>
<evidence type="ECO:0000256" key="7">
    <source>
        <dbReference type="RuleBase" id="RU000382"/>
    </source>
</evidence>
<keyword evidence="3" id="KW-0210">Decarboxylase</keyword>
<comment type="caution">
    <text evidence="8">The sequence shown here is derived from an EMBL/GenBank/DDBJ whole genome shotgun (WGS) entry which is preliminary data.</text>
</comment>
<dbReference type="EMBL" id="JAAGVY010000002">
    <property type="protein sequence ID" value="NEN22187.1"/>
    <property type="molecule type" value="Genomic_DNA"/>
</dbReference>